<sequence>MSRKIPKFFTVGLILFTLLELSKAYQFYCYSCTNCNDPFNATKSSLVLCSNGCYKNVNKIPGNFAVERGCSSSSNGCTNQIYGALGYGIYNYCCWDNYCNTSSKIKNNNLFQLIFPIAYYFGKLFL</sequence>
<evidence type="ECO:0000313" key="4">
    <source>
        <dbReference type="Proteomes" id="UP000663879"/>
    </source>
</evidence>
<feature type="signal peptide" evidence="2">
    <location>
        <begin position="1"/>
        <end position="24"/>
    </location>
</feature>
<dbReference type="OrthoDB" id="10041640at2759"/>
<feature type="chain" id="PRO_5032832408" description="UPAR/Ly6 domain-containing protein" evidence="2">
    <location>
        <begin position="25"/>
        <end position="126"/>
    </location>
</feature>
<comment type="caution">
    <text evidence="3">The sequence shown here is derived from an EMBL/GenBank/DDBJ whole genome shotgun (WGS) entry which is preliminary data.</text>
</comment>
<dbReference type="InterPro" id="IPR050975">
    <property type="entry name" value="Sleep_regulator"/>
</dbReference>
<dbReference type="Proteomes" id="UP000663879">
    <property type="component" value="Unassembled WGS sequence"/>
</dbReference>
<dbReference type="AlphaFoldDB" id="A0A813M0A6"/>
<evidence type="ECO:0008006" key="5">
    <source>
        <dbReference type="Google" id="ProtNLM"/>
    </source>
</evidence>
<evidence type="ECO:0000256" key="2">
    <source>
        <dbReference type="SAM" id="SignalP"/>
    </source>
</evidence>
<proteinExistence type="predicted"/>
<keyword evidence="4" id="KW-1185">Reference proteome</keyword>
<gene>
    <name evidence="3" type="ORF">OXX778_LOCUS1329</name>
</gene>
<reference evidence="3" key="1">
    <citation type="submission" date="2021-02" db="EMBL/GenBank/DDBJ databases">
        <authorList>
            <person name="Nowell W R."/>
        </authorList>
    </citation>
    <scope>NUCLEOTIDE SEQUENCE</scope>
    <source>
        <strain evidence="3">Ploen Becks lab</strain>
    </source>
</reference>
<protein>
    <recommendedName>
        <fullName evidence="5">UPAR/Ly6 domain-containing protein</fullName>
    </recommendedName>
</protein>
<evidence type="ECO:0000256" key="1">
    <source>
        <dbReference type="ARBA" id="ARBA00022729"/>
    </source>
</evidence>
<dbReference type="PANTHER" id="PTHR33562">
    <property type="entry name" value="ATILLA, ISOFORM B-RELATED-RELATED"/>
    <property type="match status" value="1"/>
</dbReference>
<evidence type="ECO:0000313" key="3">
    <source>
        <dbReference type="EMBL" id="CAF0713383.1"/>
    </source>
</evidence>
<organism evidence="3 4">
    <name type="scientific">Brachionus calyciflorus</name>
    <dbReference type="NCBI Taxonomy" id="104777"/>
    <lineage>
        <taxon>Eukaryota</taxon>
        <taxon>Metazoa</taxon>
        <taxon>Spiralia</taxon>
        <taxon>Gnathifera</taxon>
        <taxon>Rotifera</taxon>
        <taxon>Eurotatoria</taxon>
        <taxon>Monogononta</taxon>
        <taxon>Pseudotrocha</taxon>
        <taxon>Ploima</taxon>
        <taxon>Brachionidae</taxon>
        <taxon>Brachionus</taxon>
    </lineage>
</organism>
<dbReference type="EMBL" id="CAJNOC010000083">
    <property type="protein sequence ID" value="CAF0713383.1"/>
    <property type="molecule type" value="Genomic_DNA"/>
</dbReference>
<keyword evidence="1 2" id="KW-0732">Signal</keyword>
<name>A0A813M0A6_9BILA</name>
<accession>A0A813M0A6</accession>